<keyword evidence="3" id="KW-1185">Reference proteome</keyword>
<reference evidence="2" key="1">
    <citation type="submission" date="2020-05" db="EMBL/GenBank/DDBJ databases">
        <title>Mycena genomes resolve the evolution of fungal bioluminescence.</title>
        <authorList>
            <person name="Tsai I.J."/>
        </authorList>
    </citation>
    <scope>NUCLEOTIDE SEQUENCE</scope>
    <source>
        <strain evidence="2">160909Yilan</strain>
    </source>
</reference>
<dbReference type="Proteomes" id="UP000623467">
    <property type="component" value="Unassembled WGS sequence"/>
</dbReference>
<evidence type="ECO:0000313" key="2">
    <source>
        <dbReference type="EMBL" id="KAF7375492.1"/>
    </source>
</evidence>
<comment type="caution">
    <text evidence="2">The sequence shown here is derived from an EMBL/GenBank/DDBJ whole genome shotgun (WGS) entry which is preliminary data.</text>
</comment>
<proteinExistence type="predicted"/>
<accession>A0A8H7DJE7</accession>
<dbReference type="OrthoDB" id="2840257at2759"/>
<sequence>MSTYCLLDHPSPDSSMSSPSVEELRARIVHLDSEIDLQKKLLQKLEKDMIFARRQLNAALDPVARLPLEISSEIFLQSLAAGFTGKQGVPTALLNVCSAWTDIALATPALWTTVHIDFPCGDGLAEALPIWFGRAWNRPLSITISLRGRCVSWNHRVSDVLWRHGEQVKHLEIFDDDDFCVRDENDKRIDLFGATTPVSLPLLETLTIRSQHQHRSYRAPQILELVRRAPNIVESTFNMATVNAFNDGDPKMVTVPTLRRVTFEDCGHDDILRYLALPALETLSIPLCTIIDDDLLAFLERSGASLRDLSLGSKFRDMDSFDEDSFVPYDSDVVAELFAALGDSSFLPTLHGLTIHLGEALPGGPSL</sequence>
<gene>
    <name evidence="2" type="ORF">MSAN_00437200</name>
</gene>
<protein>
    <submittedName>
        <fullName evidence="2">F-box domain-containing protein</fullName>
    </submittedName>
</protein>
<dbReference type="AlphaFoldDB" id="A0A8H7DJE7"/>
<evidence type="ECO:0000256" key="1">
    <source>
        <dbReference type="SAM" id="Coils"/>
    </source>
</evidence>
<dbReference type="EMBL" id="JACAZH010000002">
    <property type="protein sequence ID" value="KAF7375492.1"/>
    <property type="molecule type" value="Genomic_DNA"/>
</dbReference>
<keyword evidence="1" id="KW-0175">Coiled coil</keyword>
<name>A0A8H7DJE7_9AGAR</name>
<evidence type="ECO:0000313" key="3">
    <source>
        <dbReference type="Proteomes" id="UP000623467"/>
    </source>
</evidence>
<feature type="coiled-coil region" evidence="1">
    <location>
        <begin position="21"/>
        <end position="55"/>
    </location>
</feature>
<organism evidence="2 3">
    <name type="scientific">Mycena sanguinolenta</name>
    <dbReference type="NCBI Taxonomy" id="230812"/>
    <lineage>
        <taxon>Eukaryota</taxon>
        <taxon>Fungi</taxon>
        <taxon>Dikarya</taxon>
        <taxon>Basidiomycota</taxon>
        <taxon>Agaricomycotina</taxon>
        <taxon>Agaricomycetes</taxon>
        <taxon>Agaricomycetidae</taxon>
        <taxon>Agaricales</taxon>
        <taxon>Marasmiineae</taxon>
        <taxon>Mycenaceae</taxon>
        <taxon>Mycena</taxon>
    </lineage>
</organism>